<name>A0A444X129_ARAHY</name>
<reference evidence="1 2" key="1">
    <citation type="submission" date="2019-01" db="EMBL/GenBank/DDBJ databases">
        <title>Sequencing of cultivated peanut Arachis hypogaea provides insights into genome evolution and oil improvement.</title>
        <authorList>
            <person name="Chen X."/>
        </authorList>
    </citation>
    <scope>NUCLEOTIDE SEQUENCE [LARGE SCALE GENOMIC DNA]</scope>
    <source>
        <strain evidence="2">cv. Fuhuasheng</strain>
        <tissue evidence="1">Leaves</tissue>
    </source>
</reference>
<comment type="caution">
    <text evidence="1">The sequence shown here is derived from an EMBL/GenBank/DDBJ whole genome shotgun (WGS) entry which is preliminary data.</text>
</comment>
<dbReference type="EMBL" id="SDMP01000020">
    <property type="protein sequence ID" value="RYQ83381.1"/>
    <property type="molecule type" value="Genomic_DNA"/>
</dbReference>
<gene>
    <name evidence="1" type="ORF">Ahy_B10g102042</name>
</gene>
<accession>A0A444X129</accession>
<dbReference type="GO" id="GO:0000149">
    <property type="term" value="F:SNARE binding"/>
    <property type="evidence" value="ECO:0007669"/>
    <property type="project" value="TreeGrafter"/>
</dbReference>
<keyword evidence="2" id="KW-1185">Reference proteome</keyword>
<dbReference type="STRING" id="3818.A0A444X129"/>
<sequence>MAVLNRRYHLSSPVTSPPATAFPTAISSGDVPSSFLSLPYPASSPPKSQRLPFVLDQKVQLKVQSCFQLIFVVTSSYNFLQFLVHKLSLKISSPIVGLSFENESDEHKSYMFSVITSDGSLQQIELSYGQSGYTFPNYTSYHRKNLCSNIFCFDRHHELNFLVAVHKNSGLSELQQFHQDVLYLYQIIYSDDSDGETSSNMSLAKWGELSDYDKFKFMLKGVKEENVNERLRNRAIPFMHGKLHMVSLSGDISLLDSANQNIEKSFLVRWLTETALVNNLNICLVVIEEGCRNFQSTTIQIVNLERRLRLAEGHIEAGRLLAFYQVGSFSFLAMSQKPLNFFVEAESDEKGVKQIIRLILSKFIRRQPSRSDSEWATMWRDMQYLREKAFPFLDLEYILVEFCRGLLKAGKFSLAGNYLKGTSSVSLASEKAESLIWNARECLNLYPNSANVKAEADIIDALTVKLPNLGVNILPMQFRQIKDPMEIVKMAITSPTGAYFLVDELIEVARLLGLRSADEIAAVEEAIAREAAASGDLQLAFDLCLGPQGAWLRMGFMCCNCKSVLKYDMQNLEVPTISFLGTLVNSGIRVLVYR</sequence>
<dbReference type="GO" id="GO:0070939">
    <property type="term" value="C:Dsl1/NZR complex"/>
    <property type="evidence" value="ECO:0007669"/>
    <property type="project" value="TreeGrafter"/>
</dbReference>
<dbReference type="GO" id="GO:0006890">
    <property type="term" value="P:retrograde vesicle-mediated transport, Golgi to endoplasmic reticulum"/>
    <property type="evidence" value="ECO:0007669"/>
    <property type="project" value="TreeGrafter"/>
</dbReference>
<protein>
    <recommendedName>
        <fullName evidence="3">Sec39 domain-containing protein</fullName>
    </recommendedName>
</protein>
<dbReference type="Proteomes" id="UP000289738">
    <property type="component" value="Chromosome B10"/>
</dbReference>
<dbReference type="PANTHER" id="PTHR15922:SF2">
    <property type="entry name" value="NBAS SUBUNIT OF NRZ TETHERING COMPLEX"/>
    <property type="match status" value="1"/>
</dbReference>
<proteinExistence type="predicted"/>
<dbReference type="PANTHER" id="PTHR15922">
    <property type="entry name" value="NEUROBLASTOMA-AMPLIFIED SEQUENCE"/>
    <property type="match status" value="1"/>
</dbReference>
<evidence type="ECO:0000313" key="1">
    <source>
        <dbReference type="EMBL" id="RYQ83381.1"/>
    </source>
</evidence>
<dbReference type="AlphaFoldDB" id="A0A444X129"/>
<organism evidence="1 2">
    <name type="scientific">Arachis hypogaea</name>
    <name type="common">Peanut</name>
    <dbReference type="NCBI Taxonomy" id="3818"/>
    <lineage>
        <taxon>Eukaryota</taxon>
        <taxon>Viridiplantae</taxon>
        <taxon>Streptophyta</taxon>
        <taxon>Embryophyta</taxon>
        <taxon>Tracheophyta</taxon>
        <taxon>Spermatophyta</taxon>
        <taxon>Magnoliopsida</taxon>
        <taxon>eudicotyledons</taxon>
        <taxon>Gunneridae</taxon>
        <taxon>Pentapetalae</taxon>
        <taxon>rosids</taxon>
        <taxon>fabids</taxon>
        <taxon>Fabales</taxon>
        <taxon>Fabaceae</taxon>
        <taxon>Papilionoideae</taxon>
        <taxon>50 kb inversion clade</taxon>
        <taxon>dalbergioids sensu lato</taxon>
        <taxon>Dalbergieae</taxon>
        <taxon>Pterocarpus clade</taxon>
        <taxon>Arachis</taxon>
    </lineage>
</organism>
<evidence type="ECO:0000313" key="2">
    <source>
        <dbReference type="Proteomes" id="UP000289738"/>
    </source>
</evidence>
<evidence type="ECO:0008006" key="3">
    <source>
        <dbReference type="Google" id="ProtNLM"/>
    </source>
</evidence>